<organism evidence="3">
    <name type="scientific">Stegastes partitus</name>
    <name type="common">bicolor damselfish</name>
    <dbReference type="NCBI Taxonomy" id="144197"/>
    <lineage>
        <taxon>Eukaryota</taxon>
        <taxon>Metazoa</taxon>
        <taxon>Chordata</taxon>
        <taxon>Craniata</taxon>
        <taxon>Vertebrata</taxon>
        <taxon>Euteleostomi</taxon>
        <taxon>Actinopterygii</taxon>
        <taxon>Neopterygii</taxon>
        <taxon>Teleostei</taxon>
        <taxon>Neoteleostei</taxon>
        <taxon>Acanthomorphata</taxon>
        <taxon>Ovalentaria</taxon>
        <taxon>Pomacentridae</taxon>
        <taxon>Stegastes</taxon>
    </lineage>
</organism>
<protein>
    <recommendedName>
        <fullName evidence="2">Ig-like domain-containing protein</fullName>
    </recommendedName>
</protein>
<dbReference type="SMART" id="SM00409">
    <property type="entry name" value="IG"/>
    <property type="match status" value="1"/>
</dbReference>
<keyword evidence="1" id="KW-0393">Immunoglobulin domain</keyword>
<proteinExistence type="predicted"/>
<dbReference type="GeneTree" id="ENSGT00940000174429"/>
<accession>A0A3B5BDE7</accession>
<name>A0A3B5BDE7_9TELE</name>
<dbReference type="SUPFAM" id="SSF48726">
    <property type="entry name" value="Immunoglobulin"/>
    <property type="match status" value="1"/>
</dbReference>
<dbReference type="InterPro" id="IPR036179">
    <property type="entry name" value="Ig-like_dom_sf"/>
</dbReference>
<dbReference type="InterPro" id="IPR013783">
    <property type="entry name" value="Ig-like_fold"/>
</dbReference>
<dbReference type="InterPro" id="IPR013151">
    <property type="entry name" value="Immunoglobulin_dom"/>
</dbReference>
<dbReference type="InterPro" id="IPR007110">
    <property type="entry name" value="Ig-like_dom"/>
</dbReference>
<dbReference type="InterPro" id="IPR003599">
    <property type="entry name" value="Ig_sub"/>
</dbReference>
<sequence length="157" mass="17735">NPKAQDWSLFPNPLYSHILPKRLTTIIFSVFLDDILQVLYGQKTFTAARGSSVTLSCKARYDFELCGLVHVVWHNGTGKSTELTDPRKYFTTVNETVTEGNIRHRQVVTEILNLTPEDNGRYQCKAECETGETAQGHFVQVTVRRGMVVIKQALDCT</sequence>
<dbReference type="Gene3D" id="2.60.40.10">
    <property type="entry name" value="Immunoglobulins"/>
    <property type="match status" value="1"/>
</dbReference>
<reference evidence="3" key="1">
    <citation type="submission" date="2023-09" db="UniProtKB">
        <authorList>
            <consortium name="Ensembl"/>
        </authorList>
    </citation>
    <scope>IDENTIFICATION</scope>
</reference>
<dbReference type="PROSITE" id="PS50835">
    <property type="entry name" value="IG_LIKE"/>
    <property type="match status" value="1"/>
</dbReference>
<dbReference type="AlphaFoldDB" id="A0A3B5BDE7"/>
<evidence type="ECO:0000313" key="3">
    <source>
        <dbReference type="Ensembl" id="ENSSPAP00000031055.1"/>
    </source>
</evidence>
<evidence type="ECO:0000256" key="1">
    <source>
        <dbReference type="ARBA" id="ARBA00023319"/>
    </source>
</evidence>
<dbReference type="Pfam" id="PF00047">
    <property type="entry name" value="ig"/>
    <property type="match status" value="1"/>
</dbReference>
<dbReference type="Ensembl" id="ENSSPAT00000031555.1">
    <property type="protein sequence ID" value="ENSSPAP00000031055.1"/>
    <property type="gene ID" value="ENSSPAG00000023288.1"/>
</dbReference>
<feature type="domain" description="Ig-like" evidence="2">
    <location>
        <begin position="20"/>
        <end position="142"/>
    </location>
</feature>
<evidence type="ECO:0000259" key="2">
    <source>
        <dbReference type="PROSITE" id="PS50835"/>
    </source>
</evidence>